<protein>
    <recommendedName>
        <fullName evidence="4">Activator of Hsp90 ATPase homolog 1-like protein</fullName>
    </recommendedName>
</protein>
<sequence length="200" mass="21977">MGPERFNRVFSVLMSLNVEGAPRVLSDLVLCDTEHMDEHLFLDPFATEPAPADPPAPAEPSHPVPPISEHTTRHVDIPLARDRTIEAFTEYPHLWWPLERRLTGPEGHLGFVGGELLEEGADGSEHVWASIVSVSPGVLRLNWRGRAVSEPVDRALTVRFDSNDGQDRTAVSIESDDGELVQSWSGLLEGFARFTGGAPI</sequence>
<name>A0A1I7MTC7_9MICC</name>
<feature type="compositionally biased region" description="Pro residues" evidence="1">
    <location>
        <begin position="51"/>
        <end position="66"/>
    </location>
</feature>
<feature type="region of interest" description="Disordered" evidence="1">
    <location>
        <begin position="45"/>
        <end position="73"/>
    </location>
</feature>
<keyword evidence="3" id="KW-1185">Reference proteome</keyword>
<dbReference type="AlphaFoldDB" id="A0A1I7MTC7"/>
<dbReference type="Gene3D" id="3.30.530.20">
    <property type="match status" value="1"/>
</dbReference>
<evidence type="ECO:0000313" key="2">
    <source>
        <dbReference type="EMBL" id="SFV25185.1"/>
    </source>
</evidence>
<dbReference type="InterPro" id="IPR023393">
    <property type="entry name" value="START-like_dom_sf"/>
</dbReference>
<dbReference type="SUPFAM" id="SSF55961">
    <property type="entry name" value="Bet v1-like"/>
    <property type="match status" value="1"/>
</dbReference>
<accession>A0A1I7MTC7</accession>
<gene>
    <name evidence="2" type="ORF">SAMN04487966_1254</name>
</gene>
<dbReference type="Proteomes" id="UP000198881">
    <property type="component" value="Unassembled WGS sequence"/>
</dbReference>
<proteinExistence type="predicted"/>
<organism evidence="2 3">
    <name type="scientific">Micrococcus terreus</name>
    <dbReference type="NCBI Taxonomy" id="574650"/>
    <lineage>
        <taxon>Bacteria</taxon>
        <taxon>Bacillati</taxon>
        <taxon>Actinomycetota</taxon>
        <taxon>Actinomycetes</taxon>
        <taxon>Micrococcales</taxon>
        <taxon>Micrococcaceae</taxon>
        <taxon>Micrococcus</taxon>
    </lineage>
</organism>
<dbReference type="EMBL" id="FPCG01000025">
    <property type="protein sequence ID" value="SFV25185.1"/>
    <property type="molecule type" value="Genomic_DNA"/>
</dbReference>
<evidence type="ECO:0008006" key="4">
    <source>
        <dbReference type="Google" id="ProtNLM"/>
    </source>
</evidence>
<evidence type="ECO:0000313" key="3">
    <source>
        <dbReference type="Proteomes" id="UP000198881"/>
    </source>
</evidence>
<reference evidence="2 3" key="1">
    <citation type="submission" date="2016-10" db="EMBL/GenBank/DDBJ databases">
        <authorList>
            <person name="de Groot N.N."/>
        </authorList>
    </citation>
    <scope>NUCLEOTIDE SEQUENCE [LARGE SCALE GENOMIC DNA]</scope>
    <source>
        <strain evidence="2 3">CGMCC 1.7054</strain>
    </source>
</reference>
<evidence type="ECO:0000256" key="1">
    <source>
        <dbReference type="SAM" id="MobiDB-lite"/>
    </source>
</evidence>